<accession>A0A814S296</accession>
<dbReference type="SUPFAM" id="SSF53474">
    <property type="entry name" value="alpha/beta-Hydrolases"/>
    <property type="match status" value="1"/>
</dbReference>
<keyword evidence="5" id="KW-1133">Transmembrane helix</keyword>
<keyword evidence="2" id="KW-0719">Serine esterase</keyword>
<dbReference type="Proteomes" id="UP000663829">
    <property type="component" value="Unassembled WGS sequence"/>
</dbReference>
<keyword evidence="9" id="KW-1185">Reference proteome</keyword>
<evidence type="ECO:0000256" key="5">
    <source>
        <dbReference type="SAM" id="Phobius"/>
    </source>
</evidence>
<dbReference type="PANTHER" id="PTHR43918:SF4">
    <property type="entry name" value="CARBOXYLIC ESTER HYDROLASE"/>
    <property type="match status" value="1"/>
</dbReference>
<gene>
    <name evidence="7" type="ORF">GPM918_LOCUS20693</name>
    <name evidence="8" type="ORF">SRO942_LOCUS20690</name>
</gene>
<dbReference type="InterPro" id="IPR019826">
    <property type="entry name" value="Carboxylesterase_B_AS"/>
</dbReference>
<evidence type="ECO:0000256" key="4">
    <source>
        <dbReference type="RuleBase" id="RU361235"/>
    </source>
</evidence>
<dbReference type="EMBL" id="CAJNOQ010006606">
    <property type="protein sequence ID" value="CAF1141161.1"/>
    <property type="molecule type" value="Genomic_DNA"/>
</dbReference>
<evidence type="ECO:0000313" key="7">
    <source>
        <dbReference type="EMBL" id="CAF1141161.1"/>
    </source>
</evidence>
<dbReference type="GO" id="GO:0003990">
    <property type="term" value="F:acetylcholinesterase activity"/>
    <property type="evidence" value="ECO:0007669"/>
    <property type="project" value="TreeGrafter"/>
</dbReference>
<dbReference type="GO" id="GO:0005886">
    <property type="term" value="C:plasma membrane"/>
    <property type="evidence" value="ECO:0007669"/>
    <property type="project" value="TreeGrafter"/>
</dbReference>
<dbReference type="EC" id="3.1.1.-" evidence="4"/>
<dbReference type="GO" id="GO:0006581">
    <property type="term" value="P:acetylcholine catabolic process"/>
    <property type="evidence" value="ECO:0007669"/>
    <property type="project" value="TreeGrafter"/>
</dbReference>
<dbReference type="Gene3D" id="3.40.50.1820">
    <property type="entry name" value="alpha/beta hydrolase"/>
    <property type="match status" value="1"/>
</dbReference>
<dbReference type="PANTHER" id="PTHR43918">
    <property type="entry name" value="ACETYLCHOLINESTERASE"/>
    <property type="match status" value="1"/>
</dbReference>
<keyword evidence="5" id="KW-0812">Transmembrane</keyword>
<dbReference type="Pfam" id="PF00135">
    <property type="entry name" value="COesterase"/>
    <property type="match status" value="1"/>
</dbReference>
<dbReference type="Proteomes" id="UP000681722">
    <property type="component" value="Unassembled WGS sequence"/>
</dbReference>
<keyword evidence="5" id="KW-0472">Membrane</keyword>
<organism evidence="7 9">
    <name type="scientific">Didymodactylos carnosus</name>
    <dbReference type="NCBI Taxonomy" id="1234261"/>
    <lineage>
        <taxon>Eukaryota</taxon>
        <taxon>Metazoa</taxon>
        <taxon>Spiralia</taxon>
        <taxon>Gnathifera</taxon>
        <taxon>Rotifera</taxon>
        <taxon>Eurotatoria</taxon>
        <taxon>Bdelloidea</taxon>
        <taxon>Philodinida</taxon>
        <taxon>Philodinidae</taxon>
        <taxon>Didymodactylos</taxon>
    </lineage>
</organism>
<name>A0A814S296_9BILA</name>
<dbReference type="PROSITE" id="PS00941">
    <property type="entry name" value="CARBOXYLESTERASE_B_2"/>
    <property type="match status" value="1"/>
</dbReference>
<feature type="transmembrane region" description="Helical" evidence="5">
    <location>
        <begin position="614"/>
        <end position="636"/>
    </location>
</feature>
<proteinExistence type="inferred from homology"/>
<evidence type="ECO:0000313" key="8">
    <source>
        <dbReference type="EMBL" id="CAF3904862.1"/>
    </source>
</evidence>
<dbReference type="EMBL" id="CAJOBC010006606">
    <property type="protein sequence ID" value="CAF3904862.1"/>
    <property type="molecule type" value="Genomic_DNA"/>
</dbReference>
<keyword evidence="3 4" id="KW-0378">Hydrolase</keyword>
<reference evidence="7" key="1">
    <citation type="submission" date="2021-02" db="EMBL/GenBank/DDBJ databases">
        <authorList>
            <person name="Nowell W R."/>
        </authorList>
    </citation>
    <scope>NUCLEOTIDE SEQUENCE</scope>
</reference>
<comment type="similarity">
    <text evidence="1 4">Belongs to the type-B carboxylesterase/lipase family.</text>
</comment>
<dbReference type="InterPro" id="IPR002018">
    <property type="entry name" value="CarbesteraseB"/>
</dbReference>
<evidence type="ECO:0000259" key="6">
    <source>
        <dbReference type="Pfam" id="PF00135"/>
    </source>
</evidence>
<evidence type="ECO:0000256" key="3">
    <source>
        <dbReference type="ARBA" id="ARBA00022801"/>
    </source>
</evidence>
<dbReference type="PROSITE" id="PS00122">
    <property type="entry name" value="CARBOXYLESTERASE_B_1"/>
    <property type="match status" value="1"/>
</dbReference>
<dbReference type="OrthoDB" id="19653at2759"/>
<dbReference type="GO" id="GO:0005615">
    <property type="term" value="C:extracellular space"/>
    <property type="evidence" value="ECO:0007669"/>
    <property type="project" value="TreeGrafter"/>
</dbReference>
<dbReference type="InterPro" id="IPR050654">
    <property type="entry name" value="AChE-related_enzymes"/>
</dbReference>
<dbReference type="GO" id="GO:0019695">
    <property type="term" value="P:choline metabolic process"/>
    <property type="evidence" value="ECO:0007669"/>
    <property type="project" value="TreeGrafter"/>
</dbReference>
<protein>
    <recommendedName>
        <fullName evidence="4">Carboxylic ester hydrolase</fullName>
        <ecNumber evidence="4">3.1.1.-</ecNumber>
    </recommendedName>
</protein>
<feature type="domain" description="Carboxylesterase type B" evidence="6">
    <location>
        <begin position="20"/>
        <end position="579"/>
    </location>
</feature>
<dbReference type="AlphaFoldDB" id="A0A814S296"/>
<evidence type="ECO:0000256" key="1">
    <source>
        <dbReference type="ARBA" id="ARBA00005964"/>
    </source>
</evidence>
<sequence>TIAFTLFSSKSANNQNLFNPIINTSSGIYEGHSIINYNRTVHRFLGIQYAKGKRFHKAIPIRKNNSNIIIQANKFGPVCKSSGDTCISSDGYCRVEYGIFTSVSLTDEDCLYLNLFIPISTVNQTWAKHQRKAILLWIHGGSGQVGSGNLFDGSIFASIGDVIVVTFNFRLNLYGFLSSGDDRLEGNIGLYDQLLVLDWLYENAEQFGGDRERIALGGHSAGGPHAHFLGYSPLSRGRIRRLIFQSGTSFNVWSHIHPDMAIERFQVVAIDNGCYYTQNDKLLDFHRSLDCLSKKDFRSLTEQEHYSYMSANHTNVVHQYPFLMSNQNETYLLDNVNYAKLDILMGSVADEGLHIAVVPLLMQHENQEHYTMNTSIVDVALKFLANMKPDLTCLYDDALKLYNINDNLCMQSTSSTNECQCSLYLNYSKLVSDILFYNDYYRYVHERLKKSSKKKETMNIGKTYLYSYTYHTSQGPPSSCNLSVHQKGLTGHFAELEYTWGIPLFEKNQTLVTIDRYEPVPQTPTYNADEIKFSEQLIRYWSSFIQFGDPNQVKSADSPYWAESTENNLMVMNLYPRQLYSSHISEPKSVVFWNNTCSLPSTKNMDKKVFDHEASYLMLPVILLTIALTVTAGVLFDHYFL</sequence>
<dbReference type="InterPro" id="IPR019819">
    <property type="entry name" value="Carboxylesterase_B_CS"/>
</dbReference>
<comment type="caution">
    <text evidence="7">The sequence shown here is derived from an EMBL/GenBank/DDBJ whole genome shotgun (WGS) entry which is preliminary data.</text>
</comment>
<dbReference type="InterPro" id="IPR029058">
    <property type="entry name" value="AB_hydrolase_fold"/>
</dbReference>
<feature type="non-terminal residue" evidence="7">
    <location>
        <position position="1"/>
    </location>
</feature>
<evidence type="ECO:0000256" key="2">
    <source>
        <dbReference type="ARBA" id="ARBA00022487"/>
    </source>
</evidence>
<evidence type="ECO:0000313" key="9">
    <source>
        <dbReference type="Proteomes" id="UP000663829"/>
    </source>
</evidence>